<sequence length="963" mass="105987">MLLQLLRPCSRPVTAKGGGIPPPVMAAGARARALMPWHGCGASAASAIDVSCTPTARTVGMSGAPMGVIGTASCNLFSHSWQCRPLSSLEILSTRWWHALGMDFHLVCCMAMKSGRYFDSSGISGEIPQTFAELKNLIIMFGSNTELTGRIPSFIGNWSALQTLKLQGNSFEGSIPSAFSNLTSLTDLRISDLSNGSSSLAFIKEMKSLSILILRNNNISDSMPSNIGEYQSLWHLFLGNNKLNGTIPTTKSTTLLNINLVVNNFTIGSSNSRRNNIAIFLSQVSFFPAFSGLPSGLICLQRNFPCNRGPGVYYNFAVNCGGPPITSSGIVYESDNDMLGPATYYVTDTKRWAVSNVGYFAESDNPQYTSSTSSHITNTSDVRLFQTSRISASSLRYYGLGLENGNYTVSLQFAETAFQGSFRWSTLGTRLFDIYIQGNLVSKDFNIQREAGGVTFRAVQKGFKAQGKGLAAYLLELSSILYGELDVEFPLRDASMSKRGNVGCGYIRTTKEHLQHNLMSFKVPVAEMVCLVASKTIIVKKDFRPTVSNNPTTKKKNRTSLIVGIVVGGVVSFLAVFAVLCLVKRKRQQTDEDEDFLGIDVRPYTFSYSELKTATDDFSPSNKLGEGGFGPVYMGTLIDGRVVAVKQLSLASHQGKNQFITEIATISAVQHRNLVKLSLDQVLFGKRMPLVELHVCSSNKYYNHGDLIVYGLHEAGERSLNLDWPTRFDICMGIARGLAYLHEESRVRIVHRDVKASNILLDSDFVPKISDFGLAKLYDDKKTHISTRIAGTIGYLAPEYAMRGHLTEKADVFSFGVVALEIVSGRPNSDSSLEEEKLYLLEWAWHLHENRRDIELLDSQLPSYSEEEAKRVIRVGLLCSQSSPTLRPSMSRVVAMLSGDAEVSPEISRPAYLTEWKFNDVTSSMSDIETRGLDTSLYNSMSDHPEQSPVGATFPMLRDTTRE</sequence>
<evidence type="ECO:0000256" key="6">
    <source>
        <dbReference type="ARBA" id="ARBA00022679"/>
    </source>
</evidence>
<dbReference type="InterPro" id="IPR001611">
    <property type="entry name" value="Leu-rich_rpt"/>
</dbReference>
<keyword evidence="7 20" id="KW-0812">Transmembrane</keyword>
<evidence type="ECO:0000256" key="14">
    <source>
        <dbReference type="ARBA" id="ARBA00023136"/>
    </source>
</evidence>
<organism evidence="22 23">
    <name type="scientific">Morella rubra</name>
    <name type="common">Chinese bayberry</name>
    <dbReference type="NCBI Taxonomy" id="262757"/>
    <lineage>
        <taxon>Eukaryota</taxon>
        <taxon>Viridiplantae</taxon>
        <taxon>Streptophyta</taxon>
        <taxon>Embryophyta</taxon>
        <taxon>Tracheophyta</taxon>
        <taxon>Spermatophyta</taxon>
        <taxon>Magnoliopsida</taxon>
        <taxon>eudicotyledons</taxon>
        <taxon>Gunneridae</taxon>
        <taxon>Pentapetalae</taxon>
        <taxon>rosids</taxon>
        <taxon>fabids</taxon>
        <taxon>Fagales</taxon>
        <taxon>Myricaceae</taxon>
        <taxon>Morella</taxon>
    </lineage>
</organism>
<dbReference type="Pfam" id="PF00560">
    <property type="entry name" value="LRR_1"/>
    <property type="match status" value="1"/>
</dbReference>
<dbReference type="GO" id="GO:0005524">
    <property type="term" value="F:ATP binding"/>
    <property type="evidence" value="ECO:0007669"/>
    <property type="project" value="UniProtKB-KW"/>
</dbReference>
<dbReference type="FunFam" id="3.30.200.20:FF:000162">
    <property type="entry name" value="Adenine nucleotide alpha hydrolase-like domain kinase"/>
    <property type="match status" value="1"/>
</dbReference>
<feature type="transmembrane region" description="Helical" evidence="20">
    <location>
        <begin position="561"/>
        <end position="583"/>
    </location>
</feature>
<accession>A0A6A1VZG4</accession>
<dbReference type="InterPro" id="IPR051824">
    <property type="entry name" value="LRR_Rcpt-Like_S/T_Kinase"/>
</dbReference>
<dbReference type="FunFam" id="1.10.510.10:FF:000044">
    <property type="entry name" value="Putative LRR receptor-like serine/threonine-protein kinase"/>
    <property type="match status" value="1"/>
</dbReference>
<feature type="region of interest" description="Disordered" evidence="19">
    <location>
        <begin position="941"/>
        <end position="963"/>
    </location>
</feature>
<dbReference type="InterPro" id="IPR032675">
    <property type="entry name" value="LRR_dom_sf"/>
</dbReference>
<gene>
    <name evidence="22" type="ORF">CJ030_MR4G016049</name>
</gene>
<evidence type="ECO:0000256" key="10">
    <source>
        <dbReference type="ARBA" id="ARBA00022741"/>
    </source>
</evidence>
<keyword evidence="11" id="KW-0418">Kinase</keyword>
<evidence type="ECO:0000313" key="22">
    <source>
        <dbReference type="EMBL" id="KAB1216938.1"/>
    </source>
</evidence>
<dbReference type="GO" id="GO:0005886">
    <property type="term" value="C:plasma membrane"/>
    <property type="evidence" value="ECO:0007669"/>
    <property type="project" value="TreeGrafter"/>
</dbReference>
<evidence type="ECO:0000256" key="7">
    <source>
        <dbReference type="ARBA" id="ARBA00022692"/>
    </source>
</evidence>
<keyword evidence="5" id="KW-0433">Leucine-rich repeat</keyword>
<keyword evidence="12" id="KW-0067">ATP-binding</keyword>
<dbReference type="InterPro" id="IPR008271">
    <property type="entry name" value="Ser/Thr_kinase_AS"/>
</dbReference>
<dbReference type="EMBL" id="RXIC02000022">
    <property type="protein sequence ID" value="KAB1216938.1"/>
    <property type="molecule type" value="Genomic_DNA"/>
</dbReference>
<keyword evidence="23" id="KW-1185">Reference proteome</keyword>
<dbReference type="Gene3D" id="3.30.200.20">
    <property type="entry name" value="Phosphorylase Kinase, domain 1"/>
    <property type="match status" value="1"/>
</dbReference>
<keyword evidence="6" id="KW-0808">Transferase</keyword>
<feature type="domain" description="Protein kinase" evidence="21">
    <location>
        <begin position="618"/>
        <end position="907"/>
    </location>
</feature>
<evidence type="ECO:0000256" key="18">
    <source>
        <dbReference type="ARBA" id="ARBA00048679"/>
    </source>
</evidence>
<keyword evidence="4" id="KW-0597">Phosphoprotein</keyword>
<evidence type="ECO:0000256" key="19">
    <source>
        <dbReference type="SAM" id="MobiDB-lite"/>
    </source>
</evidence>
<dbReference type="PROSITE" id="PS50011">
    <property type="entry name" value="PROTEIN_KINASE_DOM"/>
    <property type="match status" value="1"/>
</dbReference>
<evidence type="ECO:0000256" key="1">
    <source>
        <dbReference type="ARBA" id="ARBA00004479"/>
    </source>
</evidence>
<evidence type="ECO:0000256" key="15">
    <source>
        <dbReference type="ARBA" id="ARBA00023170"/>
    </source>
</evidence>
<evidence type="ECO:0000256" key="11">
    <source>
        <dbReference type="ARBA" id="ARBA00022777"/>
    </source>
</evidence>
<keyword evidence="15" id="KW-0675">Receptor</keyword>
<evidence type="ECO:0000256" key="8">
    <source>
        <dbReference type="ARBA" id="ARBA00022729"/>
    </source>
</evidence>
<evidence type="ECO:0000259" key="21">
    <source>
        <dbReference type="PROSITE" id="PS50011"/>
    </source>
</evidence>
<keyword evidence="10" id="KW-0547">Nucleotide-binding</keyword>
<dbReference type="PANTHER" id="PTHR48006:SF62">
    <property type="entry name" value="LEUCINE-RICH REPEAT TRANSMEMBRANE PROTEIN KINASE"/>
    <property type="match status" value="1"/>
</dbReference>
<dbReference type="InterPro" id="IPR000719">
    <property type="entry name" value="Prot_kinase_dom"/>
</dbReference>
<reference evidence="22 23" key="1">
    <citation type="journal article" date="2019" name="Plant Biotechnol. J.">
        <title>The red bayberry genome and genetic basis of sex determination.</title>
        <authorList>
            <person name="Jia H.M."/>
            <person name="Jia H.J."/>
            <person name="Cai Q.L."/>
            <person name="Wang Y."/>
            <person name="Zhao H.B."/>
            <person name="Yang W.F."/>
            <person name="Wang G.Y."/>
            <person name="Li Y.H."/>
            <person name="Zhan D.L."/>
            <person name="Shen Y.T."/>
            <person name="Niu Q.F."/>
            <person name="Chang L."/>
            <person name="Qiu J."/>
            <person name="Zhao L."/>
            <person name="Xie H.B."/>
            <person name="Fu W.Y."/>
            <person name="Jin J."/>
            <person name="Li X.W."/>
            <person name="Jiao Y."/>
            <person name="Zhou C.C."/>
            <person name="Tu T."/>
            <person name="Chai C.Y."/>
            <person name="Gao J.L."/>
            <person name="Fan L.J."/>
            <person name="van de Weg E."/>
            <person name="Wang J.Y."/>
            <person name="Gao Z.S."/>
        </authorList>
    </citation>
    <scope>NUCLEOTIDE SEQUENCE [LARGE SCALE GENOMIC DNA]</scope>
    <source>
        <tissue evidence="22">Leaves</tissue>
    </source>
</reference>
<keyword evidence="16" id="KW-0325">Glycoprotein</keyword>
<evidence type="ECO:0000256" key="2">
    <source>
        <dbReference type="ARBA" id="ARBA00012513"/>
    </source>
</evidence>
<dbReference type="Pfam" id="PF11721">
    <property type="entry name" value="Malectin"/>
    <property type="match status" value="1"/>
</dbReference>
<dbReference type="SMART" id="SM00220">
    <property type="entry name" value="S_TKc"/>
    <property type="match status" value="1"/>
</dbReference>
<dbReference type="SUPFAM" id="SSF56112">
    <property type="entry name" value="Protein kinase-like (PK-like)"/>
    <property type="match status" value="1"/>
</dbReference>
<evidence type="ECO:0000256" key="16">
    <source>
        <dbReference type="ARBA" id="ARBA00023180"/>
    </source>
</evidence>
<keyword evidence="14 20" id="KW-0472">Membrane</keyword>
<evidence type="ECO:0000256" key="17">
    <source>
        <dbReference type="ARBA" id="ARBA00047899"/>
    </source>
</evidence>
<dbReference type="InterPro" id="IPR011009">
    <property type="entry name" value="Kinase-like_dom_sf"/>
</dbReference>
<dbReference type="Proteomes" id="UP000516437">
    <property type="component" value="Chromosome 4"/>
</dbReference>
<evidence type="ECO:0000256" key="4">
    <source>
        <dbReference type="ARBA" id="ARBA00022553"/>
    </source>
</evidence>
<comment type="catalytic activity">
    <reaction evidence="18">
        <text>L-seryl-[protein] + ATP = O-phospho-L-seryl-[protein] + ADP + H(+)</text>
        <dbReference type="Rhea" id="RHEA:17989"/>
        <dbReference type="Rhea" id="RHEA-COMP:9863"/>
        <dbReference type="Rhea" id="RHEA-COMP:11604"/>
        <dbReference type="ChEBI" id="CHEBI:15378"/>
        <dbReference type="ChEBI" id="CHEBI:29999"/>
        <dbReference type="ChEBI" id="CHEBI:30616"/>
        <dbReference type="ChEBI" id="CHEBI:83421"/>
        <dbReference type="ChEBI" id="CHEBI:456216"/>
        <dbReference type="EC" id="2.7.11.1"/>
    </reaction>
</comment>
<keyword evidence="8" id="KW-0732">Signal</keyword>
<evidence type="ECO:0000256" key="13">
    <source>
        <dbReference type="ARBA" id="ARBA00022989"/>
    </source>
</evidence>
<dbReference type="GO" id="GO:0004674">
    <property type="term" value="F:protein serine/threonine kinase activity"/>
    <property type="evidence" value="ECO:0007669"/>
    <property type="project" value="UniProtKB-KW"/>
</dbReference>
<dbReference type="EC" id="2.7.11.1" evidence="2"/>
<proteinExistence type="predicted"/>
<name>A0A6A1VZG4_9ROSI</name>
<comment type="caution">
    <text evidence="22">The sequence shown here is derived from an EMBL/GenBank/DDBJ whole genome shotgun (WGS) entry which is preliminary data.</text>
</comment>
<evidence type="ECO:0000256" key="3">
    <source>
        <dbReference type="ARBA" id="ARBA00022527"/>
    </source>
</evidence>
<dbReference type="Pfam" id="PF07714">
    <property type="entry name" value="PK_Tyr_Ser-Thr"/>
    <property type="match status" value="1"/>
</dbReference>
<dbReference type="SUPFAM" id="SSF52058">
    <property type="entry name" value="L domain-like"/>
    <property type="match status" value="1"/>
</dbReference>
<dbReference type="PROSITE" id="PS00108">
    <property type="entry name" value="PROTEIN_KINASE_ST"/>
    <property type="match status" value="1"/>
</dbReference>
<protein>
    <recommendedName>
        <fullName evidence="2">non-specific serine/threonine protein kinase</fullName>
        <ecNumber evidence="2">2.7.11.1</ecNumber>
    </recommendedName>
</protein>
<evidence type="ECO:0000256" key="20">
    <source>
        <dbReference type="SAM" id="Phobius"/>
    </source>
</evidence>
<keyword evidence="9" id="KW-0677">Repeat</keyword>
<dbReference type="InterPro" id="IPR021720">
    <property type="entry name" value="Malectin_dom"/>
</dbReference>
<keyword evidence="3" id="KW-0723">Serine/threonine-protein kinase</keyword>
<keyword evidence="13 20" id="KW-1133">Transmembrane helix</keyword>
<evidence type="ECO:0000256" key="9">
    <source>
        <dbReference type="ARBA" id="ARBA00022737"/>
    </source>
</evidence>
<evidence type="ECO:0000256" key="12">
    <source>
        <dbReference type="ARBA" id="ARBA00022840"/>
    </source>
</evidence>
<dbReference type="InterPro" id="IPR001245">
    <property type="entry name" value="Ser-Thr/Tyr_kinase_cat_dom"/>
</dbReference>
<evidence type="ECO:0000256" key="5">
    <source>
        <dbReference type="ARBA" id="ARBA00022614"/>
    </source>
</evidence>
<dbReference type="OrthoDB" id="663146at2759"/>
<dbReference type="Gene3D" id="1.10.510.10">
    <property type="entry name" value="Transferase(Phosphotransferase) domain 1"/>
    <property type="match status" value="1"/>
</dbReference>
<comment type="catalytic activity">
    <reaction evidence="17">
        <text>L-threonyl-[protein] + ATP = O-phospho-L-threonyl-[protein] + ADP + H(+)</text>
        <dbReference type="Rhea" id="RHEA:46608"/>
        <dbReference type="Rhea" id="RHEA-COMP:11060"/>
        <dbReference type="Rhea" id="RHEA-COMP:11605"/>
        <dbReference type="ChEBI" id="CHEBI:15378"/>
        <dbReference type="ChEBI" id="CHEBI:30013"/>
        <dbReference type="ChEBI" id="CHEBI:30616"/>
        <dbReference type="ChEBI" id="CHEBI:61977"/>
        <dbReference type="ChEBI" id="CHEBI:456216"/>
        <dbReference type="EC" id="2.7.11.1"/>
    </reaction>
</comment>
<evidence type="ECO:0000313" key="23">
    <source>
        <dbReference type="Proteomes" id="UP000516437"/>
    </source>
</evidence>
<dbReference type="Gene3D" id="2.60.120.430">
    <property type="entry name" value="Galactose-binding lectin"/>
    <property type="match status" value="1"/>
</dbReference>
<comment type="subcellular location">
    <subcellularLocation>
        <location evidence="1">Membrane</location>
        <topology evidence="1">Single-pass type I membrane protein</topology>
    </subcellularLocation>
</comment>
<dbReference type="PANTHER" id="PTHR48006">
    <property type="entry name" value="LEUCINE-RICH REPEAT-CONTAINING PROTEIN DDB_G0281931-RELATED"/>
    <property type="match status" value="1"/>
</dbReference>
<dbReference type="AlphaFoldDB" id="A0A6A1VZG4"/>
<dbReference type="Gene3D" id="3.80.10.10">
    <property type="entry name" value="Ribonuclease Inhibitor"/>
    <property type="match status" value="2"/>
</dbReference>